<keyword evidence="2" id="KW-0560">Oxidoreductase</keyword>
<dbReference type="OrthoDB" id="154414at2"/>
<dbReference type="InterPro" id="IPR002347">
    <property type="entry name" value="SDR_fam"/>
</dbReference>
<dbReference type="GO" id="GO:0016491">
    <property type="term" value="F:oxidoreductase activity"/>
    <property type="evidence" value="ECO:0007669"/>
    <property type="project" value="UniProtKB-KW"/>
</dbReference>
<dbReference type="Proteomes" id="UP000267342">
    <property type="component" value="Chromosome"/>
</dbReference>
<dbReference type="RefSeq" id="WP_051524187.1">
    <property type="nucleotide sequence ID" value="NZ_AP018933.1"/>
</dbReference>
<dbReference type="EMBL" id="AP018933">
    <property type="protein sequence ID" value="BBG29779.1"/>
    <property type="molecule type" value="Genomic_DNA"/>
</dbReference>
<dbReference type="FunFam" id="3.40.50.720:FF:000084">
    <property type="entry name" value="Short-chain dehydrogenase reductase"/>
    <property type="match status" value="1"/>
</dbReference>
<dbReference type="KEGG" id="zpl:ZBT109_1012"/>
<sequence length="266" mass="28886">MDVTLKGKNALVTGGNRGIGAQVVHALAAAGANVAMHCRTPHEGAEAMAAELSEQYGVTVREIVGDFSDPTSITQVFEQFDTLFPQIDILVNNAGYENTYALEELPLEAWQGLLQVNLTAPFQCAQQAALRMKKSGGGVIINMQSIHDEVMRKGVSHYSVAKAGLKMLTRAAGVEWGEYGIRVVGVSPGAIETDINRDDIEKTGRDKYHAWIPAGFVGVTDDIADPIVFLCSEHARYITATTLYIDGGYSQNVVRYDERKDHAVDE</sequence>
<dbReference type="PANTHER" id="PTHR43639">
    <property type="entry name" value="OXIDOREDUCTASE, SHORT-CHAIN DEHYDROGENASE/REDUCTASE FAMILY (AFU_ORTHOLOGUE AFUA_5G02870)"/>
    <property type="match status" value="1"/>
</dbReference>
<dbReference type="PRINTS" id="PR00081">
    <property type="entry name" value="GDHRDH"/>
</dbReference>
<evidence type="ECO:0000313" key="3">
    <source>
        <dbReference type="EMBL" id="BBG29779.1"/>
    </source>
</evidence>
<dbReference type="InterPro" id="IPR020904">
    <property type="entry name" value="Sc_DH/Rdtase_CS"/>
</dbReference>
<dbReference type="Pfam" id="PF13561">
    <property type="entry name" value="adh_short_C2"/>
    <property type="match status" value="1"/>
</dbReference>
<dbReference type="PANTHER" id="PTHR43639:SF1">
    <property type="entry name" value="SHORT-CHAIN DEHYDROGENASE_REDUCTASE FAMILY PROTEIN"/>
    <property type="match status" value="1"/>
</dbReference>
<dbReference type="AlphaFoldDB" id="A0A348HDS7"/>
<dbReference type="CDD" id="cd05233">
    <property type="entry name" value="SDR_c"/>
    <property type="match status" value="1"/>
</dbReference>
<protein>
    <submittedName>
        <fullName evidence="3">Probable glucose 1-dehydrogenase</fullName>
    </submittedName>
</protein>
<evidence type="ECO:0000256" key="2">
    <source>
        <dbReference type="ARBA" id="ARBA00023002"/>
    </source>
</evidence>
<dbReference type="Gene3D" id="3.40.50.720">
    <property type="entry name" value="NAD(P)-binding Rossmann-like Domain"/>
    <property type="match status" value="1"/>
</dbReference>
<proteinExistence type="inferred from homology"/>
<dbReference type="InterPro" id="IPR036291">
    <property type="entry name" value="NAD(P)-bd_dom_sf"/>
</dbReference>
<comment type="similarity">
    <text evidence="1">Belongs to the short-chain dehydrogenases/reductases (SDR) family.</text>
</comment>
<dbReference type="PROSITE" id="PS00061">
    <property type="entry name" value="ADH_SHORT"/>
    <property type="match status" value="1"/>
</dbReference>
<name>A0A348HDS7_9GAMM</name>
<organism evidence="3 4">
    <name type="scientific">Zymobacter palmae</name>
    <dbReference type="NCBI Taxonomy" id="33074"/>
    <lineage>
        <taxon>Bacteria</taxon>
        <taxon>Pseudomonadati</taxon>
        <taxon>Pseudomonadota</taxon>
        <taxon>Gammaproteobacteria</taxon>
        <taxon>Oceanospirillales</taxon>
        <taxon>Halomonadaceae</taxon>
        <taxon>Zymobacter group</taxon>
        <taxon>Zymobacter</taxon>
    </lineage>
</organism>
<dbReference type="PRINTS" id="PR00080">
    <property type="entry name" value="SDRFAMILY"/>
</dbReference>
<keyword evidence="4" id="KW-1185">Reference proteome</keyword>
<gene>
    <name evidence="3" type="ORF">ZBT109_1012</name>
</gene>
<evidence type="ECO:0000313" key="4">
    <source>
        <dbReference type="Proteomes" id="UP000267342"/>
    </source>
</evidence>
<evidence type="ECO:0000256" key="1">
    <source>
        <dbReference type="ARBA" id="ARBA00006484"/>
    </source>
</evidence>
<dbReference type="STRING" id="1123510.GCA_000620025_01041"/>
<dbReference type="SUPFAM" id="SSF51735">
    <property type="entry name" value="NAD(P)-binding Rossmann-fold domains"/>
    <property type="match status" value="1"/>
</dbReference>
<accession>A0A348HDS7</accession>
<reference evidence="3 4" key="1">
    <citation type="submission" date="2018-09" db="EMBL/GenBank/DDBJ databases">
        <title>Zymobacter palmae IAM14233 (=T109) whole genome analysis.</title>
        <authorList>
            <person name="Yanase H."/>
        </authorList>
    </citation>
    <scope>NUCLEOTIDE SEQUENCE [LARGE SCALE GENOMIC DNA]</scope>
    <source>
        <strain evidence="3 4">IAM14233</strain>
    </source>
</reference>